<comment type="similarity">
    <text evidence="1 10">Belongs to the tannase family.</text>
</comment>
<dbReference type="Pfam" id="PF07519">
    <property type="entry name" value="Tannase"/>
    <property type="match status" value="2"/>
</dbReference>
<evidence type="ECO:0000256" key="1">
    <source>
        <dbReference type="ARBA" id="ARBA00006249"/>
    </source>
</evidence>
<proteinExistence type="inferred from homology"/>
<evidence type="ECO:0000256" key="9">
    <source>
        <dbReference type="ARBA" id="ARBA00034075"/>
    </source>
</evidence>
<feature type="signal peptide" evidence="10">
    <location>
        <begin position="1"/>
        <end position="22"/>
    </location>
</feature>
<keyword evidence="2" id="KW-0719">Serine esterase</keyword>
<evidence type="ECO:0000256" key="2">
    <source>
        <dbReference type="ARBA" id="ARBA00022487"/>
    </source>
</evidence>
<comment type="catalytic activity">
    <reaction evidence="9">
        <text>feruloyl-polysaccharide + H2O = ferulate + polysaccharide.</text>
        <dbReference type="EC" id="3.1.1.73"/>
    </reaction>
</comment>
<keyword evidence="12" id="KW-1185">Reference proteome</keyword>
<reference evidence="11 12" key="1">
    <citation type="submission" date="2016-03" db="EMBL/GenBank/DDBJ databases">
        <authorList>
            <person name="Ploux O."/>
        </authorList>
    </citation>
    <scope>NUCLEOTIDE SEQUENCE [LARGE SCALE GENOMIC DNA]</scope>
    <source>
        <strain evidence="11 12">UAMH 11012</strain>
    </source>
</reference>
<keyword evidence="3" id="KW-0624">Polysaccharide degradation</keyword>
<evidence type="ECO:0000256" key="6">
    <source>
        <dbReference type="ARBA" id="ARBA00022801"/>
    </source>
</evidence>
<evidence type="ECO:0000256" key="3">
    <source>
        <dbReference type="ARBA" id="ARBA00022651"/>
    </source>
</evidence>
<dbReference type="Proteomes" id="UP000184330">
    <property type="component" value="Unassembled WGS sequence"/>
</dbReference>
<sequence length="532" mass="57739">MPFRTSHAVALALCWLINQAASYSTCNNTASNLSFNSDTTVLSTAFYPNGSTIELPGTVASCAINSTTATGDLCRITLSVQTSCMSSIFLEAWLPANWNGRFLASGTGGIGGCVDYSVLQSGVQQGFATLGQNAGHNGSSGFEFFLNNRESLIDFGYRSTHIEAVVGKQLVQQYYGKPASKNYYMGCSTGGRQGFKTAMTYPEDFDGILVGAAGVDWLRVVSSKGILANRIGWPDVTGPAYLRNEQWAAVLAEQIRQCDGLDGVVDGILDDPTKCGFNPESCACGTAVLNDSVCLNPYQVNSVRKAYLPIADTKGDVVYPAWDYGVATDVFSRYPTAYTILLDYFRGAIYNNSEWNSTDFTAIDMDFALKVNPGSVNTAESDLSAFYSRGGKLIAYHGRNDNSVTSRNSENFFNSVQRTLNLTLSQMHTFYRLFFIPGMHHCTGGPGAWDIGQDGPVPGEMLTKESNALMSLVEWVESEVTPESLIGTKYEDDDHALPILGQRAHCVYPNVSVWDKTGDTKLASSWNCQLPS</sequence>
<dbReference type="GO" id="GO:0046872">
    <property type="term" value="F:metal ion binding"/>
    <property type="evidence" value="ECO:0007669"/>
    <property type="project" value="UniProtKB-KW"/>
</dbReference>
<keyword evidence="5 10" id="KW-0732">Signal</keyword>
<keyword evidence="3" id="KW-0119">Carbohydrate metabolism</keyword>
<dbReference type="InterPro" id="IPR029058">
    <property type="entry name" value="AB_hydrolase_fold"/>
</dbReference>
<dbReference type="OrthoDB" id="3039123at2759"/>
<organism evidence="11 12">
    <name type="scientific">Phialocephala subalpina</name>
    <dbReference type="NCBI Taxonomy" id="576137"/>
    <lineage>
        <taxon>Eukaryota</taxon>
        <taxon>Fungi</taxon>
        <taxon>Dikarya</taxon>
        <taxon>Ascomycota</taxon>
        <taxon>Pezizomycotina</taxon>
        <taxon>Leotiomycetes</taxon>
        <taxon>Helotiales</taxon>
        <taxon>Mollisiaceae</taxon>
        <taxon>Phialocephala</taxon>
        <taxon>Phialocephala fortinii species complex</taxon>
    </lineage>
</organism>
<evidence type="ECO:0000256" key="4">
    <source>
        <dbReference type="ARBA" id="ARBA00022723"/>
    </source>
</evidence>
<gene>
    <name evidence="11" type="ORF">PAC_08605</name>
</gene>
<dbReference type="PANTHER" id="PTHR33938">
    <property type="entry name" value="FERULOYL ESTERASE B-RELATED"/>
    <property type="match status" value="1"/>
</dbReference>
<dbReference type="InterPro" id="IPR011118">
    <property type="entry name" value="Tannase/feruloyl_esterase"/>
</dbReference>
<keyword evidence="3" id="KW-0858">Xylan degradation</keyword>
<dbReference type="PANTHER" id="PTHR33938:SF15">
    <property type="entry name" value="FERULOYL ESTERASE B-RELATED"/>
    <property type="match status" value="1"/>
</dbReference>
<dbReference type="AlphaFoldDB" id="A0A1L7X124"/>
<evidence type="ECO:0000313" key="11">
    <source>
        <dbReference type="EMBL" id="CZR58713.1"/>
    </source>
</evidence>
<evidence type="ECO:0000256" key="5">
    <source>
        <dbReference type="ARBA" id="ARBA00022729"/>
    </source>
</evidence>
<evidence type="ECO:0000313" key="12">
    <source>
        <dbReference type="Proteomes" id="UP000184330"/>
    </source>
</evidence>
<evidence type="ECO:0000256" key="10">
    <source>
        <dbReference type="RuleBase" id="RU361238"/>
    </source>
</evidence>
<protein>
    <recommendedName>
        <fullName evidence="10">Carboxylic ester hydrolase</fullName>
        <ecNumber evidence="10">3.1.1.-</ecNumber>
    </recommendedName>
</protein>
<dbReference type="SUPFAM" id="SSF53474">
    <property type="entry name" value="alpha/beta-Hydrolases"/>
    <property type="match status" value="2"/>
</dbReference>
<evidence type="ECO:0000256" key="8">
    <source>
        <dbReference type="ARBA" id="ARBA00023157"/>
    </source>
</evidence>
<keyword evidence="4" id="KW-0479">Metal-binding</keyword>
<accession>A0A1L7X124</accession>
<keyword evidence="6 10" id="KW-0378">Hydrolase</keyword>
<dbReference type="GO" id="GO:0030600">
    <property type="term" value="F:feruloyl esterase activity"/>
    <property type="evidence" value="ECO:0007669"/>
    <property type="project" value="UniProtKB-EC"/>
</dbReference>
<dbReference type="GO" id="GO:0045493">
    <property type="term" value="P:xylan catabolic process"/>
    <property type="evidence" value="ECO:0007669"/>
    <property type="project" value="UniProtKB-KW"/>
</dbReference>
<keyword evidence="8" id="KW-1015">Disulfide bond</keyword>
<feature type="chain" id="PRO_5011829184" description="Carboxylic ester hydrolase" evidence="10">
    <location>
        <begin position="23"/>
        <end position="532"/>
    </location>
</feature>
<keyword evidence="7" id="KW-0106">Calcium</keyword>
<name>A0A1L7X124_9HELO</name>
<dbReference type="EC" id="3.1.1.-" evidence="10"/>
<evidence type="ECO:0000256" key="7">
    <source>
        <dbReference type="ARBA" id="ARBA00022837"/>
    </source>
</evidence>
<dbReference type="EMBL" id="FJOG01000012">
    <property type="protein sequence ID" value="CZR58713.1"/>
    <property type="molecule type" value="Genomic_DNA"/>
</dbReference>